<evidence type="ECO:0000313" key="9">
    <source>
        <dbReference type="Proteomes" id="UP000887577"/>
    </source>
</evidence>
<proteinExistence type="inferred from homology"/>
<evidence type="ECO:0000313" key="10">
    <source>
        <dbReference type="WBParaSite" id="PSU_v2.g16198.t1"/>
    </source>
</evidence>
<evidence type="ECO:0000256" key="1">
    <source>
        <dbReference type="ARBA" id="ARBA00001013"/>
    </source>
</evidence>
<dbReference type="GO" id="GO:0006680">
    <property type="term" value="P:glucosylceramide catabolic process"/>
    <property type="evidence" value="ECO:0007669"/>
    <property type="project" value="TreeGrafter"/>
</dbReference>
<dbReference type="GO" id="GO:0016020">
    <property type="term" value="C:membrane"/>
    <property type="evidence" value="ECO:0007669"/>
    <property type="project" value="GOC"/>
</dbReference>
<evidence type="ECO:0000256" key="2">
    <source>
        <dbReference type="ARBA" id="ARBA00005382"/>
    </source>
</evidence>
<dbReference type="Proteomes" id="UP000887577">
    <property type="component" value="Unplaced"/>
</dbReference>
<feature type="domain" description="Glycosyl hydrolase family 30 TIM-barrel" evidence="8">
    <location>
        <begin position="96"/>
        <end position="136"/>
    </location>
</feature>
<keyword evidence="6" id="KW-0326">Glycosidase</keyword>
<evidence type="ECO:0000259" key="8">
    <source>
        <dbReference type="Pfam" id="PF02055"/>
    </source>
</evidence>
<keyword evidence="6" id="KW-0746">Sphingolipid metabolism</keyword>
<dbReference type="Pfam" id="PF02055">
    <property type="entry name" value="Glyco_hydro_30"/>
    <property type="match status" value="1"/>
</dbReference>
<dbReference type="Gene3D" id="3.20.20.80">
    <property type="entry name" value="Glycosidases"/>
    <property type="match status" value="1"/>
</dbReference>
<reference evidence="10" key="1">
    <citation type="submission" date="2022-11" db="UniProtKB">
        <authorList>
            <consortium name="WormBaseParasite"/>
        </authorList>
    </citation>
    <scope>IDENTIFICATION</scope>
</reference>
<keyword evidence="5 6" id="KW-0378">Hydrolase</keyword>
<dbReference type="InterPro" id="IPR017853">
    <property type="entry name" value="GH"/>
</dbReference>
<dbReference type="InterPro" id="IPR001139">
    <property type="entry name" value="Glyco_hydro_30"/>
</dbReference>
<evidence type="ECO:0000256" key="6">
    <source>
        <dbReference type="RuleBase" id="RU361188"/>
    </source>
</evidence>
<dbReference type="WBParaSite" id="PSU_v2.g16198.t1">
    <property type="protein sequence ID" value="PSU_v2.g16198.t1"/>
    <property type="gene ID" value="PSU_v2.g16198"/>
</dbReference>
<dbReference type="InterPro" id="IPR033453">
    <property type="entry name" value="Glyco_hydro_30_TIM-barrel"/>
</dbReference>
<evidence type="ECO:0000256" key="3">
    <source>
        <dbReference type="ARBA" id="ARBA00012658"/>
    </source>
</evidence>
<keyword evidence="6" id="KW-0443">Lipid metabolism</keyword>
<dbReference type="EC" id="3.2.1.45" evidence="3 6"/>
<organism evidence="9 10">
    <name type="scientific">Panagrolaimus superbus</name>
    <dbReference type="NCBI Taxonomy" id="310955"/>
    <lineage>
        <taxon>Eukaryota</taxon>
        <taxon>Metazoa</taxon>
        <taxon>Ecdysozoa</taxon>
        <taxon>Nematoda</taxon>
        <taxon>Chromadorea</taxon>
        <taxon>Rhabditida</taxon>
        <taxon>Tylenchina</taxon>
        <taxon>Panagrolaimomorpha</taxon>
        <taxon>Panagrolaimoidea</taxon>
        <taxon>Panagrolaimidae</taxon>
        <taxon>Panagrolaimus</taxon>
    </lineage>
</organism>
<evidence type="ECO:0000256" key="4">
    <source>
        <dbReference type="ARBA" id="ARBA00022729"/>
    </source>
</evidence>
<dbReference type="SUPFAM" id="SSF51011">
    <property type="entry name" value="Glycosyl hydrolase domain"/>
    <property type="match status" value="1"/>
</dbReference>
<dbReference type="PANTHER" id="PTHR11069">
    <property type="entry name" value="GLUCOSYLCERAMIDASE"/>
    <property type="match status" value="1"/>
</dbReference>
<comment type="catalytic activity">
    <reaction evidence="1">
        <text>a beta-D-glucosyl-(1&lt;-&gt;1')-N-acylsphing-4-enine + H2O = an N-acylsphing-4-enine + D-glucose</text>
        <dbReference type="Rhea" id="RHEA:13269"/>
        <dbReference type="ChEBI" id="CHEBI:4167"/>
        <dbReference type="ChEBI" id="CHEBI:15377"/>
        <dbReference type="ChEBI" id="CHEBI:22801"/>
        <dbReference type="ChEBI" id="CHEBI:52639"/>
        <dbReference type="EC" id="3.2.1.45"/>
    </reaction>
    <physiologicalReaction direction="left-to-right" evidence="1">
        <dbReference type="Rhea" id="RHEA:13270"/>
    </physiologicalReaction>
</comment>
<evidence type="ECO:0000256" key="7">
    <source>
        <dbReference type="SAM" id="MobiDB-lite"/>
    </source>
</evidence>
<protein>
    <recommendedName>
        <fullName evidence="3 6">Glucosylceramidase</fullName>
        <ecNumber evidence="3 6">3.2.1.45</ecNumber>
    </recommendedName>
</protein>
<feature type="region of interest" description="Disordered" evidence="7">
    <location>
        <begin position="62"/>
        <end position="81"/>
    </location>
</feature>
<evidence type="ECO:0000256" key="5">
    <source>
        <dbReference type="ARBA" id="ARBA00022801"/>
    </source>
</evidence>
<name>A0A914YFR4_9BILA</name>
<sequence>MLHPEFGITALKTCIKKNNPGKDPRIECVCNATYCDEFPPLGTLKVDEAAIYQSSISGKRFDRTTGKFSSSSRSQKPKSAKTIKATFDRTNKYQSIIGFGGAFTDAASINLATLSAATQEQFIQTYYGDSGIGYTTGNF</sequence>
<dbReference type="PANTHER" id="PTHR11069:SF23">
    <property type="entry name" value="LYSOSOMAL ACID GLUCOSYLCERAMIDASE"/>
    <property type="match status" value="1"/>
</dbReference>
<dbReference type="SUPFAM" id="SSF51445">
    <property type="entry name" value="(Trans)glycosidases"/>
    <property type="match status" value="1"/>
</dbReference>
<keyword evidence="4" id="KW-0732">Signal</keyword>
<dbReference type="GO" id="GO:0004348">
    <property type="term" value="F:glucosylceramidase activity"/>
    <property type="evidence" value="ECO:0007669"/>
    <property type="project" value="UniProtKB-EC"/>
</dbReference>
<comment type="similarity">
    <text evidence="2 6">Belongs to the glycosyl hydrolase 30 family.</text>
</comment>
<keyword evidence="9" id="KW-1185">Reference proteome</keyword>
<dbReference type="AlphaFoldDB" id="A0A914YFR4"/>
<dbReference type="PRINTS" id="PR00843">
    <property type="entry name" value="GLHYDRLASE30"/>
</dbReference>
<accession>A0A914YFR4</accession>